<name>A0A8E4CVQ4_PRORE</name>
<dbReference type="AlphaFoldDB" id="A0A8E4CVQ4"/>
<sequence length="129" mass="14263">MNNMQLVKQALNAVLGEDIGSRSVAQKYFSDEYIQIVDGKKINFNEFIAHLQALKQATQSITITIKSIAEGESCVHTQHLAKAIKKDGSVSEFEVFACFQIANNKIIRCEELTRMLKGAGADQDLGSRT</sequence>
<dbReference type="EMBL" id="SHDO01000010">
    <property type="protein sequence ID" value="MBX6981233.1"/>
    <property type="molecule type" value="Genomic_DNA"/>
</dbReference>
<evidence type="ECO:0000313" key="1">
    <source>
        <dbReference type="EMBL" id="MBX6981233.1"/>
    </source>
</evidence>
<reference evidence="1" key="1">
    <citation type="submission" date="2019-02" db="EMBL/GenBank/DDBJ databases">
        <title>Genomic characterization of isolates from hospital effluents in KZN, South Africa.</title>
        <authorList>
            <person name="Ntshobeni N."/>
            <person name="Allam M."/>
            <person name="Ismail A."/>
            <person name="Amoako D."/>
            <person name="Essack S."/>
            <person name="Chenia H."/>
        </authorList>
    </citation>
    <scope>NUCLEOTIDE SEQUENCE</scope>
    <source>
        <strain evidence="1">AFE97_S1</strain>
    </source>
</reference>
<comment type="caution">
    <text evidence="1">The sequence shown here is derived from an EMBL/GenBank/DDBJ whole genome shotgun (WGS) entry which is preliminary data.</text>
</comment>
<dbReference type="SUPFAM" id="SSF54427">
    <property type="entry name" value="NTF2-like"/>
    <property type="match status" value="1"/>
</dbReference>
<organism evidence="1 2">
    <name type="scientific">Providencia rettgeri</name>
    <dbReference type="NCBI Taxonomy" id="587"/>
    <lineage>
        <taxon>Bacteria</taxon>
        <taxon>Pseudomonadati</taxon>
        <taxon>Pseudomonadota</taxon>
        <taxon>Gammaproteobacteria</taxon>
        <taxon>Enterobacterales</taxon>
        <taxon>Morganellaceae</taxon>
        <taxon>Providencia</taxon>
    </lineage>
</organism>
<gene>
    <name evidence="1" type="ORF">EX242_13300</name>
</gene>
<accession>A0A8E4CVQ4</accession>
<dbReference type="Gene3D" id="3.10.450.50">
    <property type="match status" value="1"/>
</dbReference>
<proteinExistence type="predicted"/>
<protein>
    <submittedName>
        <fullName evidence="1">Nuclear transport factor 2 family protein</fullName>
    </submittedName>
</protein>
<dbReference type="RefSeq" id="WP_131680729.1">
    <property type="nucleotide sequence ID" value="NZ_ABEXNG020000006.1"/>
</dbReference>
<evidence type="ECO:0000313" key="2">
    <source>
        <dbReference type="Proteomes" id="UP000824410"/>
    </source>
</evidence>
<dbReference type="Proteomes" id="UP000824410">
    <property type="component" value="Unassembled WGS sequence"/>
</dbReference>
<dbReference type="InterPro" id="IPR032710">
    <property type="entry name" value="NTF2-like_dom_sf"/>
</dbReference>